<sequence>MKRRCFREREEIKMEEKKLKKSHYRLEKGSSSIVVTMKGIIIYADKINISQLRGM</sequence>
<accession>A0A8S5SQP5</accession>
<reference evidence="1" key="1">
    <citation type="journal article" date="2021" name="Proc. Natl. Acad. Sci. U.S.A.">
        <title>A Catalog of Tens of Thousands of Viruses from Human Metagenomes Reveals Hidden Associations with Chronic Diseases.</title>
        <authorList>
            <person name="Tisza M.J."/>
            <person name="Buck C.B."/>
        </authorList>
    </citation>
    <scope>NUCLEOTIDE SEQUENCE</scope>
    <source>
        <strain evidence="1">CtkyE7</strain>
    </source>
</reference>
<protein>
    <submittedName>
        <fullName evidence="1">Uncharacterized protein</fullName>
    </submittedName>
</protein>
<name>A0A8S5SQP5_9CAUD</name>
<evidence type="ECO:0000313" key="1">
    <source>
        <dbReference type="EMBL" id="DAF53373.1"/>
    </source>
</evidence>
<dbReference type="EMBL" id="BK032652">
    <property type="protein sequence ID" value="DAF53373.1"/>
    <property type="molecule type" value="Genomic_DNA"/>
</dbReference>
<organism evidence="1">
    <name type="scientific">Siphoviridae sp. ctkyE7</name>
    <dbReference type="NCBI Taxonomy" id="2827926"/>
    <lineage>
        <taxon>Viruses</taxon>
        <taxon>Duplodnaviria</taxon>
        <taxon>Heunggongvirae</taxon>
        <taxon>Uroviricota</taxon>
        <taxon>Caudoviricetes</taxon>
    </lineage>
</organism>
<proteinExistence type="predicted"/>